<dbReference type="PANTHER" id="PTHR37210">
    <property type="entry name" value="EXPRESSED PROTEIN"/>
    <property type="match status" value="1"/>
</dbReference>
<proteinExistence type="predicted"/>
<dbReference type="InParanoid" id="A0A061GQG6"/>
<accession>A0A061GQG6</accession>
<gene>
    <name evidence="1" type="ORF">TCM_038341</name>
</gene>
<dbReference type="eggNOG" id="ENOG502S9UX">
    <property type="taxonomic scope" value="Eukaryota"/>
</dbReference>
<protein>
    <submittedName>
        <fullName evidence="1">Uncharacterized protein</fullName>
    </submittedName>
</protein>
<dbReference type="KEGG" id="tcc:18588956"/>
<organism evidence="1 2">
    <name type="scientific">Theobroma cacao</name>
    <name type="common">Cacao</name>
    <name type="synonym">Cocoa</name>
    <dbReference type="NCBI Taxonomy" id="3641"/>
    <lineage>
        <taxon>Eukaryota</taxon>
        <taxon>Viridiplantae</taxon>
        <taxon>Streptophyta</taxon>
        <taxon>Embryophyta</taxon>
        <taxon>Tracheophyta</taxon>
        <taxon>Spermatophyta</taxon>
        <taxon>Magnoliopsida</taxon>
        <taxon>eudicotyledons</taxon>
        <taxon>Gunneridae</taxon>
        <taxon>Pentapetalae</taxon>
        <taxon>rosids</taxon>
        <taxon>malvids</taxon>
        <taxon>Malvales</taxon>
        <taxon>Malvaceae</taxon>
        <taxon>Byttnerioideae</taxon>
        <taxon>Theobroma</taxon>
    </lineage>
</organism>
<dbReference type="EMBL" id="CM001887">
    <property type="protein sequence ID" value="EOY31402.1"/>
    <property type="molecule type" value="Genomic_DNA"/>
</dbReference>
<dbReference type="OrthoDB" id="1892100at2759"/>
<dbReference type="PANTHER" id="PTHR37210:SF2">
    <property type="entry name" value="PROTEIN CHLOROPLAST VESICULATION"/>
    <property type="match status" value="1"/>
</dbReference>
<dbReference type="OMA" id="WSDKRRC"/>
<evidence type="ECO:0000313" key="1">
    <source>
        <dbReference type="EMBL" id="EOY31402.1"/>
    </source>
</evidence>
<dbReference type="HOGENOM" id="CLU_118309_0_0_1"/>
<dbReference type="InterPro" id="IPR053350">
    <property type="entry name" value="CV_Inducer"/>
</dbReference>
<dbReference type="Gramene" id="Tc09v2_t012540.1">
    <property type="protein sequence ID" value="Tc09v2_p012540.1"/>
    <property type="gene ID" value="Tc09v2_g012540"/>
</dbReference>
<dbReference type="Gramene" id="EOY31402">
    <property type="protein sequence ID" value="EOY31402"/>
    <property type="gene ID" value="TCM_038341"/>
</dbReference>
<name>A0A061GQG6_THECC</name>
<dbReference type="STRING" id="3641.A0A061GQG6"/>
<keyword evidence="2" id="KW-1185">Reference proteome</keyword>
<dbReference type="FunCoup" id="A0A061GQG6">
    <property type="interactions" value="43"/>
</dbReference>
<dbReference type="Proteomes" id="UP000026915">
    <property type="component" value="Chromosome 9"/>
</dbReference>
<sequence>MAISTRCCLNVSPPTPTPGFDMSSSNKKASQVAWPRDDKWRKQCVLGVTCIVIGLQVGNITDNSAIAEEVSSATESNSKVARWSDKRVCPPWNANSLETIVPENLPRPSAHRRWEAIGFSKNAPAVRVKVTTKTRTNCFSM</sequence>
<dbReference type="AlphaFoldDB" id="A0A061GQG6"/>
<evidence type="ECO:0000313" key="2">
    <source>
        <dbReference type="Proteomes" id="UP000026915"/>
    </source>
</evidence>
<reference evidence="1 2" key="1">
    <citation type="journal article" date="2013" name="Genome Biol.">
        <title>The genome sequence of the most widely cultivated cacao type and its use to identify candidate genes regulating pod color.</title>
        <authorList>
            <person name="Motamayor J.C."/>
            <person name="Mockaitis K."/>
            <person name="Schmutz J."/>
            <person name="Haiminen N."/>
            <person name="Iii D.L."/>
            <person name="Cornejo O."/>
            <person name="Findley S.D."/>
            <person name="Zheng P."/>
            <person name="Utro F."/>
            <person name="Royaert S."/>
            <person name="Saski C."/>
            <person name="Jenkins J."/>
            <person name="Podicheti R."/>
            <person name="Zhao M."/>
            <person name="Scheffler B.E."/>
            <person name="Stack J.C."/>
            <person name="Feltus F.A."/>
            <person name="Mustiga G.M."/>
            <person name="Amores F."/>
            <person name="Phillips W."/>
            <person name="Marelli J.P."/>
            <person name="May G.D."/>
            <person name="Shapiro H."/>
            <person name="Ma J."/>
            <person name="Bustamante C.D."/>
            <person name="Schnell R.J."/>
            <person name="Main D."/>
            <person name="Gilbert D."/>
            <person name="Parida L."/>
            <person name="Kuhn D.N."/>
        </authorList>
    </citation>
    <scope>NUCLEOTIDE SEQUENCE [LARGE SCALE GENOMIC DNA]</scope>
    <source>
        <strain evidence="2">cv. Matina 1-6</strain>
    </source>
</reference>